<protein>
    <submittedName>
        <fullName evidence="1">Uncharacterized protein</fullName>
    </submittedName>
</protein>
<dbReference type="EMBL" id="ATNM01000035">
    <property type="protein sequence ID" value="EPR70838.1"/>
    <property type="molecule type" value="Genomic_DNA"/>
</dbReference>
<dbReference type="AlphaFoldDB" id="S7X407"/>
<dbReference type="Proteomes" id="UP000014974">
    <property type="component" value="Unassembled WGS sequence"/>
</dbReference>
<name>S7X407_9BACT</name>
<evidence type="ECO:0000313" key="2">
    <source>
        <dbReference type="Proteomes" id="UP000014974"/>
    </source>
</evidence>
<organism evidence="1 2">
    <name type="scientific">Cyclobacterium qasimii M12-11B</name>
    <dbReference type="NCBI Taxonomy" id="641524"/>
    <lineage>
        <taxon>Bacteria</taxon>
        <taxon>Pseudomonadati</taxon>
        <taxon>Bacteroidota</taxon>
        <taxon>Cytophagia</taxon>
        <taxon>Cytophagales</taxon>
        <taxon>Cyclobacteriaceae</taxon>
        <taxon>Cyclobacterium</taxon>
    </lineage>
</organism>
<proteinExistence type="predicted"/>
<comment type="caution">
    <text evidence="1">The sequence shown here is derived from an EMBL/GenBank/DDBJ whole genome shotgun (WGS) entry which is preliminary data.</text>
</comment>
<evidence type="ECO:0000313" key="1">
    <source>
        <dbReference type="EMBL" id="EPR70838.1"/>
    </source>
</evidence>
<gene>
    <name evidence="1" type="ORF">ADICYQ_0834</name>
</gene>
<reference evidence="1 2" key="1">
    <citation type="journal article" date="2013" name="Genome Announc.">
        <title>Draft Genome Sequence of Cyclobacterium qasimii Strain M12-11BT, Isolated from Arctic Marine Sediment.</title>
        <authorList>
            <person name="Shivaji S."/>
            <person name="Ara S."/>
            <person name="Singh A."/>
            <person name="Kumar Pinnaka A."/>
        </authorList>
    </citation>
    <scope>NUCLEOTIDE SEQUENCE [LARGE SCALE GENOMIC DNA]</scope>
    <source>
        <strain evidence="1 2">M12-11B</strain>
    </source>
</reference>
<accession>S7X407</accession>
<sequence>MDKAYDEKYCSTRYRGWGIDGIGRPRVSTVVIVVEALQASFD</sequence>